<reference evidence="11 12" key="1">
    <citation type="submission" date="2019-01" db="EMBL/GenBank/DDBJ databases">
        <title>Pseudolysobacter antarctica gen. nov., sp. nov., isolated from Fildes Peninsula, Antarctica.</title>
        <authorList>
            <person name="Wei Z."/>
            <person name="Peng F."/>
        </authorList>
    </citation>
    <scope>NUCLEOTIDE SEQUENCE [LARGE SCALE GENOMIC DNA]</scope>
    <source>
        <strain evidence="11 12">AQ6-296</strain>
    </source>
</reference>
<dbReference type="Gene3D" id="3.30.200.20">
    <property type="entry name" value="Phosphorylase Kinase, domain 1"/>
    <property type="match status" value="1"/>
</dbReference>
<dbReference type="RefSeq" id="WP_129834409.1">
    <property type="nucleotide sequence ID" value="NZ_CP035704.1"/>
</dbReference>
<dbReference type="Pfam" id="PF13424">
    <property type="entry name" value="TPR_12"/>
    <property type="match status" value="1"/>
</dbReference>
<evidence type="ECO:0000313" key="12">
    <source>
        <dbReference type="Proteomes" id="UP000291562"/>
    </source>
</evidence>
<dbReference type="Proteomes" id="UP000291562">
    <property type="component" value="Chromosome"/>
</dbReference>
<keyword evidence="12" id="KW-1185">Reference proteome</keyword>
<evidence type="ECO:0000256" key="9">
    <source>
        <dbReference type="SAM" id="Phobius"/>
    </source>
</evidence>
<gene>
    <name evidence="11" type="ORF">ELE36_14250</name>
</gene>
<organism evidence="11 12">
    <name type="scientific">Pseudolysobacter antarcticus</name>
    <dbReference type="NCBI Taxonomy" id="2511995"/>
    <lineage>
        <taxon>Bacteria</taxon>
        <taxon>Pseudomonadati</taxon>
        <taxon>Pseudomonadota</taxon>
        <taxon>Gammaproteobacteria</taxon>
        <taxon>Lysobacterales</taxon>
        <taxon>Rhodanobacteraceae</taxon>
        <taxon>Pseudolysobacter</taxon>
    </lineage>
</organism>
<keyword evidence="9" id="KW-0812">Transmembrane</keyword>
<dbReference type="Pfam" id="PF00069">
    <property type="entry name" value="Pkinase"/>
    <property type="match status" value="1"/>
</dbReference>
<dbReference type="InterPro" id="IPR017441">
    <property type="entry name" value="Protein_kinase_ATP_BS"/>
</dbReference>
<dbReference type="AlphaFoldDB" id="A0A411HLP8"/>
<dbReference type="KEGG" id="xbc:ELE36_14250"/>
<evidence type="ECO:0000256" key="2">
    <source>
        <dbReference type="ARBA" id="ARBA00022737"/>
    </source>
</evidence>
<dbReference type="Pfam" id="PF13374">
    <property type="entry name" value="TPR_10"/>
    <property type="match status" value="1"/>
</dbReference>
<dbReference type="InterPro" id="IPR000719">
    <property type="entry name" value="Prot_kinase_dom"/>
</dbReference>
<feature type="transmembrane region" description="Helical" evidence="9">
    <location>
        <begin position="378"/>
        <end position="402"/>
    </location>
</feature>
<dbReference type="Gene3D" id="1.10.510.10">
    <property type="entry name" value="Transferase(Phosphotransferase) domain 1"/>
    <property type="match status" value="1"/>
</dbReference>
<dbReference type="InterPro" id="IPR008271">
    <property type="entry name" value="Ser/Thr_kinase_AS"/>
</dbReference>
<keyword evidence="9" id="KW-0472">Membrane</keyword>
<keyword evidence="5 7" id="KW-0802">TPR repeat</keyword>
<dbReference type="SMART" id="SM00028">
    <property type="entry name" value="TPR"/>
    <property type="match status" value="4"/>
</dbReference>
<dbReference type="GO" id="GO:0004674">
    <property type="term" value="F:protein serine/threonine kinase activity"/>
    <property type="evidence" value="ECO:0007669"/>
    <property type="project" value="TreeGrafter"/>
</dbReference>
<dbReference type="CDD" id="cd14014">
    <property type="entry name" value="STKc_PknB_like"/>
    <property type="match status" value="1"/>
</dbReference>
<keyword evidence="9" id="KW-1133">Transmembrane helix</keyword>
<evidence type="ECO:0000256" key="6">
    <source>
        <dbReference type="ARBA" id="ARBA00022840"/>
    </source>
</evidence>
<keyword evidence="1" id="KW-0808">Transferase</keyword>
<dbReference type="SUPFAM" id="SSF56112">
    <property type="entry name" value="Protein kinase-like (PK-like)"/>
    <property type="match status" value="1"/>
</dbReference>
<evidence type="ECO:0000313" key="11">
    <source>
        <dbReference type="EMBL" id="QBB71423.1"/>
    </source>
</evidence>
<feature type="repeat" description="TPR" evidence="7">
    <location>
        <begin position="469"/>
        <end position="502"/>
    </location>
</feature>
<dbReference type="InterPro" id="IPR013105">
    <property type="entry name" value="TPR_2"/>
</dbReference>
<dbReference type="InterPro" id="IPR011009">
    <property type="entry name" value="Kinase-like_dom_sf"/>
</dbReference>
<dbReference type="PROSITE" id="PS50005">
    <property type="entry name" value="TPR"/>
    <property type="match status" value="1"/>
</dbReference>
<evidence type="ECO:0000256" key="4">
    <source>
        <dbReference type="ARBA" id="ARBA00022777"/>
    </source>
</evidence>
<dbReference type="PROSITE" id="PS00108">
    <property type="entry name" value="PROTEIN_KINASE_ST"/>
    <property type="match status" value="1"/>
</dbReference>
<dbReference type="GO" id="GO:0005524">
    <property type="term" value="F:ATP binding"/>
    <property type="evidence" value="ECO:0007669"/>
    <property type="project" value="UniProtKB-UniRule"/>
</dbReference>
<feature type="binding site" evidence="8">
    <location>
        <position position="116"/>
    </location>
    <ligand>
        <name>ATP</name>
        <dbReference type="ChEBI" id="CHEBI:30616"/>
    </ligand>
</feature>
<evidence type="ECO:0000256" key="5">
    <source>
        <dbReference type="ARBA" id="ARBA00022803"/>
    </source>
</evidence>
<keyword evidence="2" id="KW-0677">Repeat</keyword>
<evidence type="ECO:0000259" key="10">
    <source>
        <dbReference type="PROSITE" id="PS50011"/>
    </source>
</evidence>
<dbReference type="PROSITE" id="PS00107">
    <property type="entry name" value="PROTEIN_KINASE_ATP"/>
    <property type="match status" value="1"/>
</dbReference>
<dbReference type="PANTHER" id="PTHR43289">
    <property type="entry name" value="MITOGEN-ACTIVATED PROTEIN KINASE KINASE KINASE 20-RELATED"/>
    <property type="match status" value="1"/>
</dbReference>
<evidence type="ECO:0000256" key="7">
    <source>
        <dbReference type="PROSITE-ProRule" id="PRU00339"/>
    </source>
</evidence>
<keyword evidence="4" id="KW-0418">Kinase</keyword>
<dbReference type="SUPFAM" id="SSF48452">
    <property type="entry name" value="TPR-like"/>
    <property type="match status" value="2"/>
</dbReference>
<dbReference type="Gene3D" id="1.25.40.10">
    <property type="entry name" value="Tetratricopeptide repeat domain"/>
    <property type="match status" value="2"/>
</dbReference>
<dbReference type="PANTHER" id="PTHR43289:SF34">
    <property type="entry name" value="SERINE_THREONINE-PROTEIN KINASE YBDM-RELATED"/>
    <property type="match status" value="1"/>
</dbReference>
<dbReference type="InterPro" id="IPR011990">
    <property type="entry name" value="TPR-like_helical_dom_sf"/>
</dbReference>
<keyword evidence="3 8" id="KW-0547">Nucleotide-binding</keyword>
<sequence>MIGGRMQHEQFAQVKALFTEVCDLVEPARSERLHALTDAPLVIAEVQALLDQTASDPARFAQPVLQALARAAGDELNVGDRLGVWTLVGELGHGGMGSVFRAQRNDGHFEQIAAIKVLRGIPSRAALEHLAQERQILATLAHPNIARLLDGGATPLGQPYLVLEYVEGQPLDQYCRKHKLSIAAIIRLMIGVSDGLSFAHQRLIVHCDLKPGNILVNAEGRPLLLDFGIANYLQGGMTADTQNAVGAEASKAYTPGYASPEQRAGAALSTATDIYGLGRVLQDLLARAPKAAAIDATHLRATATGVDLPDVAALSPRSDIPAALSAIVQRATAEDPAQRYISASAFADDLRRYLDNLPVVAMGANWQYRLRCYLRRNALVLALGMAAVVALLGGLLSTALSLQDVRMQRSRAEVAAARATRTADFLGTVLSAVDPDRAHDLDKTLLHEILDQAAIKAQTELASEPLVLSHIDGVIGNTYYQLGEYDKALKNLQAALLLMPHDSVRERLVLREKIADAHGGNREGEKAIVEYVDIYKERLAAFGTDDRDTLEAEGSMAFQWGENGDYTKAAAQSAALQPRLELLLGRNDPVTLSNLQNLAIARTELHDFPAAEEIFKTLVQRYNDAYGKEHSKSMSVQNSLAILYLRQQRFADAVILLRELYPISKNHFGPNSYKSINFASLLGSALRQQGKLKESEPYYRLALDSARTAYGDDNLITLAYGLNYANFEVASGATTAALQRLQEIEPRLVKVVGADHPDLAELHRTRAFALTALKQNEAARSSWQHALIIDRKVFGSDTHPQVLEDIAKIEALK</sequence>
<evidence type="ECO:0000256" key="1">
    <source>
        <dbReference type="ARBA" id="ARBA00022679"/>
    </source>
</evidence>
<dbReference type="OrthoDB" id="9801841at2"/>
<dbReference type="InterPro" id="IPR019734">
    <property type="entry name" value="TPR_rpt"/>
</dbReference>
<evidence type="ECO:0000256" key="8">
    <source>
        <dbReference type="PROSITE-ProRule" id="PRU10141"/>
    </source>
</evidence>
<protein>
    <submittedName>
        <fullName evidence="11">Tetratricopeptide repeat protein</fullName>
    </submittedName>
</protein>
<proteinExistence type="predicted"/>
<feature type="domain" description="Protein kinase" evidence="10">
    <location>
        <begin position="85"/>
        <end position="354"/>
    </location>
</feature>
<name>A0A411HLP8_9GAMM</name>
<dbReference type="SMART" id="SM00220">
    <property type="entry name" value="S_TKc"/>
    <property type="match status" value="1"/>
</dbReference>
<accession>A0A411HLP8</accession>
<dbReference type="EMBL" id="CP035704">
    <property type="protein sequence ID" value="QBB71423.1"/>
    <property type="molecule type" value="Genomic_DNA"/>
</dbReference>
<evidence type="ECO:0000256" key="3">
    <source>
        <dbReference type="ARBA" id="ARBA00022741"/>
    </source>
</evidence>
<dbReference type="Pfam" id="PF07719">
    <property type="entry name" value="TPR_2"/>
    <property type="match status" value="1"/>
</dbReference>
<dbReference type="PROSITE" id="PS50011">
    <property type="entry name" value="PROTEIN_KINASE_DOM"/>
    <property type="match status" value="1"/>
</dbReference>
<keyword evidence="6 8" id="KW-0067">ATP-binding</keyword>